<name>A0A317K0R0_9ACTN</name>
<feature type="transmembrane region" description="Helical" evidence="1">
    <location>
        <begin position="300"/>
        <end position="322"/>
    </location>
</feature>
<sequence length="351" mass="36595">MTQIEINPAQLTNAALGLDRFVVPDLEEAARKVAAGYRVDLPGFGALLSFAEGYYNSVGDYQLRNLETAAQVVQAVAAGLRKTVGNYHAAEQANVEMFRVPGTGEPEGYLEGLRDSGFARLFHDPLGGVDGLGEQAAEVLSVATQTSFVALAFATAAMAPDYLPAPLTAEALVANGFSIIEAARELSAVASTLEGSVIRKFDGYANAATAGWVDSSVIGYRNVVAEVSRELGQVQKAIAAMSASLVAVVSLLAAFWSAFIAFTAEFFVTILDLTLSSIGPQAAVLQPIIQALGALASASWLTAAGTVISVVVAGIALLSGVVKEFVGVQRFDEQGDGTPDLQQVPVAWHSI</sequence>
<proteinExistence type="predicted"/>
<comment type="caution">
    <text evidence="2">The sequence shown here is derived from an EMBL/GenBank/DDBJ whole genome shotgun (WGS) entry which is preliminary data.</text>
</comment>
<reference evidence="3" key="1">
    <citation type="submission" date="2018-05" db="EMBL/GenBank/DDBJ databases">
        <title>Micromonospora globispora sp. nov. and Micromonospora rugosa sp. nov., isolated from marine sediment.</title>
        <authorList>
            <person name="Carro L."/>
            <person name="Aysel V."/>
            <person name="Cetin D."/>
            <person name="Igual J.M."/>
            <person name="Klenk H.-P."/>
            <person name="Trujillo M.E."/>
            <person name="Sahin N."/>
        </authorList>
    </citation>
    <scope>NUCLEOTIDE SEQUENCE [LARGE SCALE GENOMIC DNA]</scope>
    <source>
        <strain evidence="3">S2904</strain>
    </source>
</reference>
<keyword evidence="3" id="KW-1185">Reference proteome</keyword>
<evidence type="ECO:0000313" key="3">
    <source>
        <dbReference type="Proteomes" id="UP000245683"/>
    </source>
</evidence>
<dbReference type="EMBL" id="QGSV01000287">
    <property type="protein sequence ID" value="PWU44773.1"/>
    <property type="molecule type" value="Genomic_DNA"/>
</dbReference>
<dbReference type="AlphaFoldDB" id="A0A317K0R0"/>
<evidence type="ECO:0000313" key="2">
    <source>
        <dbReference type="EMBL" id="PWU44773.1"/>
    </source>
</evidence>
<dbReference type="RefSeq" id="WP_109946866.1">
    <property type="nucleotide sequence ID" value="NZ_QGGF01000282.1"/>
</dbReference>
<accession>A0A317K0R0</accession>
<feature type="transmembrane region" description="Helical" evidence="1">
    <location>
        <begin position="238"/>
        <end position="262"/>
    </location>
</feature>
<keyword evidence="1" id="KW-0472">Membrane</keyword>
<protein>
    <submittedName>
        <fullName evidence="2">Uncharacterized protein</fullName>
    </submittedName>
</protein>
<gene>
    <name evidence="2" type="ORF">DLJ46_24100</name>
</gene>
<evidence type="ECO:0000256" key="1">
    <source>
        <dbReference type="SAM" id="Phobius"/>
    </source>
</evidence>
<dbReference type="Proteomes" id="UP000245683">
    <property type="component" value="Unassembled WGS sequence"/>
</dbReference>
<keyword evidence="1" id="KW-1133">Transmembrane helix</keyword>
<dbReference type="OrthoDB" id="3337927at2"/>
<organism evidence="2 3">
    <name type="scientific">Micromonospora globispora</name>
    <dbReference type="NCBI Taxonomy" id="1450148"/>
    <lineage>
        <taxon>Bacteria</taxon>
        <taxon>Bacillati</taxon>
        <taxon>Actinomycetota</taxon>
        <taxon>Actinomycetes</taxon>
        <taxon>Micromonosporales</taxon>
        <taxon>Micromonosporaceae</taxon>
        <taxon>Micromonospora</taxon>
    </lineage>
</organism>
<keyword evidence="1" id="KW-0812">Transmembrane</keyword>